<name>A0A930VH77_9ACTN</name>
<dbReference type="SUPFAM" id="SSF109854">
    <property type="entry name" value="DinB/YfiT-like putative metalloenzymes"/>
    <property type="match status" value="1"/>
</dbReference>
<dbReference type="EMBL" id="JADKPO010000002">
    <property type="protein sequence ID" value="MBF4766563.1"/>
    <property type="molecule type" value="Genomic_DNA"/>
</dbReference>
<dbReference type="Proteomes" id="UP000660668">
    <property type="component" value="Unassembled WGS sequence"/>
</dbReference>
<evidence type="ECO:0000313" key="2">
    <source>
        <dbReference type="Proteomes" id="UP000660668"/>
    </source>
</evidence>
<organism evidence="1 2">
    <name type="scientific">Nocardioides agariphilus</name>
    <dbReference type="NCBI Taxonomy" id="433664"/>
    <lineage>
        <taxon>Bacteria</taxon>
        <taxon>Bacillati</taxon>
        <taxon>Actinomycetota</taxon>
        <taxon>Actinomycetes</taxon>
        <taxon>Propionibacteriales</taxon>
        <taxon>Nocardioidaceae</taxon>
        <taxon>Nocardioides</taxon>
    </lineage>
</organism>
<dbReference type="Pfam" id="PF04978">
    <property type="entry name" value="MST"/>
    <property type="match status" value="1"/>
</dbReference>
<dbReference type="Gene3D" id="1.20.120.450">
    <property type="entry name" value="dinb family like domain"/>
    <property type="match status" value="1"/>
</dbReference>
<dbReference type="InterPro" id="IPR034660">
    <property type="entry name" value="DinB/YfiT-like"/>
</dbReference>
<sequence length="190" mass="21099">MTIPDPKSTLVEGLGRLNEQVLEKLDGLSEYDLRRPVTSTGTNLLGLVKHLASVQAGYFGATFGRPFPGELPFDDDDPQADLYATADETSQSVKEFYRASWRHAEETFAEADLDTAGKVPWWSDDEVSLHQILVHMTNETARHAGHIDIVRETIDGAVGRGATDRNIVEGYDWPAYVEKLEAIARRADAR</sequence>
<comment type="caution">
    <text evidence="1">The sequence shown here is derived from an EMBL/GenBank/DDBJ whole genome shotgun (WGS) entry which is preliminary data.</text>
</comment>
<accession>A0A930VH77</accession>
<dbReference type="RefSeq" id="WP_194694722.1">
    <property type="nucleotide sequence ID" value="NZ_JADKPO010000002.1"/>
</dbReference>
<reference evidence="1" key="1">
    <citation type="submission" date="2020-11" db="EMBL/GenBank/DDBJ databases">
        <title>Nocardioides cynanchi sp. nov., isolated from soil of rhizosphere of Cynanchum wilfordii.</title>
        <authorList>
            <person name="Lee J.-S."/>
            <person name="Suh M.K."/>
            <person name="Kim J.-S."/>
        </authorList>
    </citation>
    <scope>NUCLEOTIDE SEQUENCE</scope>
    <source>
        <strain evidence="1">KCTC 19276</strain>
    </source>
</reference>
<dbReference type="InterPro" id="IPR007061">
    <property type="entry name" value="MST-like"/>
</dbReference>
<proteinExistence type="predicted"/>
<protein>
    <submittedName>
        <fullName evidence="1">DinB family protein</fullName>
    </submittedName>
</protein>
<evidence type="ECO:0000313" key="1">
    <source>
        <dbReference type="EMBL" id="MBF4766563.1"/>
    </source>
</evidence>
<dbReference type="AlphaFoldDB" id="A0A930VH77"/>
<keyword evidence="2" id="KW-1185">Reference proteome</keyword>
<gene>
    <name evidence="1" type="ORF">ISU10_02130</name>
</gene>